<dbReference type="EMBL" id="JBEDNZ010000020">
    <property type="protein sequence ID" value="KAL0819903.1"/>
    <property type="molecule type" value="Genomic_DNA"/>
</dbReference>
<evidence type="ECO:0000313" key="4">
    <source>
        <dbReference type="Proteomes" id="UP001549921"/>
    </source>
</evidence>
<dbReference type="AlphaFoldDB" id="A0ABD0SJ83"/>
<dbReference type="Proteomes" id="UP001549921">
    <property type="component" value="Unassembled WGS sequence"/>
</dbReference>
<comment type="caution">
    <text evidence="3">The sequence shown here is derived from an EMBL/GenBank/DDBJ whole genome shotgun (WGS) entry which is preliminary data.</text>
</comment>
<feature type="coiled-coil region" evidence="1">
    <location>
        <begin position="120"/>
        <end position="156"/>
    </location>
</feature>
<sequence>MSFNVKPKSPLSDDSISDKTKSTQLNKSNKHNETPGTSYEVFRNNTTAVEVIVKEVLNKKSSKKIIFDNDASLQTIRRLHEEVENLKCELARRNAQLVRTRKGFRTVILEMKKQLDAVNRQEFERQKDNLALLLENEKLKSMLESKTNLVTKFKREFNTMKKVLKVVIKNISIIPHVNETLIISSDPEFDEFEKDLKKDIRVKFAKNFDSIGATYDSSILSKDTKDSFDKHY</sequence>
<organism evidence="3 4">
    <name type="scientific">Loxostege sticticalis</name>
    <name type="common">Beet webworm moth</name>
    <dbReference type="NCBI Taxonomy" id="481309"/>
    <lineage>
        <taxon>Eukaryota</taxon>
        <taxon>Metazoa</taxon>
        <taxon>Ecdysozoa</taxon>
        <taxon>Arthropoda</taxon>
        <taxon>Hexapoda</taxon>
        <taxon>Insecta</taxon>
        <taxon>Pterygota</taxon>
        <taxon>Neoptera</taxon>
        <taxon>Endopterygota</taxon>
        <taxon>Lepidoptera</taxon>
        <taxon>Glossata</taxon>
        <taxon>Ditrysia</taxon>
        <taxon>Pyraloidea</taxon>
        <taxon>Crambidae</taxon>
        <taxon>Pyraustinae</taxon>
        <taxon>Loxostege</taxon>
    </lineage>
</organism>
<protein>
    <submittedName>
        <fullName evidence="3">Uncharacterized protein</fullName>
    </submittedName>
</protein>
<keyword evidence="1" id="KW-0175">Coiled coil</keyword>
<accession>A0ABD0SJ83</accession>
<reference evidence="3 4" key="1">
    <citation type="submission" date="2024-06" db="EMBL/GenBank/DDBJ databases">
        <title>A chromosome-level genome assembly of beet webworm, Loxostege sticticalis.</title>
        <authorList>
            <person name="Zhang Y."/>
        </authorList>
    </citation>
    <scope>NUCLEOTIDE SEQUENCE [LARGE SCALE GENOMIC DNA]</scope>
    <source>
        <strain evidence="3">AQ028</strain>
        <tissue evidence="3">Male pupae</tissue>
    </source>
</reference>
<evidence type="ECO:0000256" key="2">
    <source>
        <dbReference type="SAM" id="MobiDB-lite"/>
    </source>
</evidence>
<evidence type="ECO:0000313" key="3">
    <source>
        <dbReference type="EMBL" id="KAL0819903.1"/>
    </source>
</evidence>
<name>A0ABD0SJ83_LOXSC</name>
<evidence type="ECO:0000256" key="1">
    <source>
        <dbReference type="SAM" id="Coils"/>
    </source>
</evidence>
<gene>
    <name evidence="3" type="ORF">ABMA28_007912</name>
</gene>
<feature type="region of interest" description="Disordered" evidence="2">
    <location>
        <begin position="1"/>
        <end position="39"/>
    </location>
</feature>
<feature type="coiled-coil region" evidence="1">
    <location>
        <begin position="69"/>
        <end position="96"/>
    </location>
</feature>
<proteinExistence type="predicted"/>